<dbReference type="RefSeq" id="WP_192910856.1">
    <property type="nucleotide sequence ID" value="NZ_CP062789.1"/>
</dbReference>
<dbReference type="PROSITE" id="PS50830">
    <property type="entry name" value="TNASE_3"/>
    <property type="match status" value="1"/>
</dbReference>
<feature type="compositionally biased region" description="Basic and acidic residues" evidence="4">
    <location>
        <begin position="159"/>
        <end position="177"/>
    </location>
</feature>
<keyword evidence="5" id="KW-0472">Membrane</keyword>
<accession>A0A7L9IZW0</accession>
<reference evidence="7 8" key="1">
    <citation type="submission" date="2020-10" db="EMBL/GenBank/DDBJ databases">
        <title>Janibacter indicus TT2 genome sequence.</title>
        <authorList>
            <person name="Lee K."/>
            <person name="Ganzorig M."/>
        </authorList>
    </citation>
    <scope>NUCLEOTIDE SEQUENCE [LARGE SCALE GENOMIC DNA]</scope>
    <source>
        <strain evidence="7 8">TT2</strain>
    </source>
</reference>
<keyword evidence="1" id="KW-0540">Nuclease</keyword>
<keyword evidence="2" id="KW-0255">Endonuclease</keyword>
<dbReference type="AlphaFoldDB" id="A0A7L9IZW0"/>
<dbReference type="SUPFAM" id="SSF50199">
    <property type="entry name" value="Staphylococcal nuclease"/>
    <property type="match status" value="1"/>
</dbReference>
<evidence type="ECO:0000313" key="7">
    <source>
        <dbReference type="EMBL" id="QOK22343.1"/>
    </source>
</evidence>
<evidence type="ECO:0000256" key="2">
    <source>
        <dbReference type="ARBA" id="ARBA00022759"/>
    </source>
</evidence>
<dbReference type="Pfam" id="PF00565">
    <property type="entry name" value="SNase"/>
    <property type="match status" value="1"/>
</dbReference>
<organism evidence="7 8">
    <name type="scientific">Janibacter indicus</name>
    <dbReference type="NCBI Taxonomy" id="857417"/>
    <lineage>
        <taxon>Bacteria</taxon>
        <taxon>Bacillati</taxon>
        <taxon>Actinomycetota</taxon>
        <taxon>Actinomycetes</taxon>
        <taxon>Micrococcales</taxon>
        <taxon>Intrasporangiaceae</taxon>
        <taxon>Janibacter</taxon>
    </lineage>
</organism>
<evidence type="ECO:0000259" key="6">
    <source>
        <dbReference type="PROSITE" id="PS50830"/>
    </source>
</evidence>
<evidence type="ECO:0000256" key="4">
    <source>
        <dbReference type="SAM" id="MobiDB-lite"/>
    </source>
</evidence>
<protein>
    <submittedName>
        <fullName evidence="7">Thermonuclease family protein</fullName>
    </submittedName>
</protein>
<evidence type="ECO:0000256" key="1">
    <source>
        <dbReference type="ARBA" id="ARBA00022722"/>
    </source>
</evidence>
<feature type="region of interest" description="Disordered" evidence="4">
    <location>
        <begin position="146"/>
        <end position="183"/>
    </location>
</feature>
<keyword evidence="5" id="KW-1133">Transmembrane helix</keyword>
<dbReference type="GO" id="GO:0004519">
    <property type="term" value="F:endonuclease activity"/>
    <property type="evidence" value="ECO:0007669"/>
    <property type="project" value="UniProtKB-KW"/>
</dbReference>
<keyword evidence="3" id="KW-0378">Hydrolase</keyword>
<dbReference type="InterPro" id="IPR016071">
    <property type="entry name" value="Staphylococal_nuclease_OB-fold"/>
</dbReference>
<dbReference type="EMBL" id="CP062789">
    <property type="protein sequence ID" value="QOK22343.1"/>
    <property type="molecule type" value="Genomic_DNA"/>
</dbReference>
<dbReference type="PANTHER" id="PTHR12302:SF3">
    <property type="entry name" value="SERINE_THREONINE-PROTEIN KINASE 31"/>
    <property type="match status" value="1"/>
</dbReference>
<proteinExistence type="predicted"/>
<keyword evidence="5" id="KW-0812">Transmembrane</keyword>
<feature type="domain" description="TNase-like" evidence="6">
    <location>
        <begin position="46"/>
        <end position="181"/>
    </location>
</feature>
<sequence>MKAYSQNRRSAVGGGAGLLVAVVVGVAWLNFGSLSSLTQLGQGRVETMPASVERIVDGDTIVVRDRNGEDLGRVRILGMDAPELSLNGRPAMCGATAAQEELARLLEGQSVQLVTDPQQPDRDDYDRLLRYVEVGSVDVTESLIRSGHAPATSRAQTHTRHETYAAAERDAQEHERGLWGTCL</sequence>
<gene>
    <name evidence="7" type="ORF">IGS73_14825</name>
</gene>
<dbReference type="GO" id="GO:0016787">
    <property type="term" value="F:hydrolase activity"/>
    <property type="evidence" value="ECO:0007669"/>
    <property type="project" value="UniProtKB-KW"/>
</dbReference>
<dbReference type="SMART" id="SM00318">
    <property type="entry name" value="SNc"/>
    <property type="match status" value="1"/>
</dbReference>
<feature type="transmembrane region" description="Helical" evidence="5">
    <location>
        <begin position="12"/>
        <end position="31"/>
    </location>
</feature>
<dbReference type="Proteomes" id="UP000593998">
    <property type="component" value="Chromosome"/>
</dbReference>
<evidence type="ECO:0000256" key="3">
    <source>
        <dbReference type="ARBA" id="ARBA00022801"/>
    </source>
</evidence>
<dbReference type="Gene3D" id="2.40.50.90">
    <property type="match status" value="1"/>
</dbReference>
<dbReference type="PANTHER" id="PTHR12302">
    <property type="entry name" value="EBNA2 BINDING PROTEIN P100"/>
    <property type="match status" value="1"/>
</dbReference>
<evidence type="ECO:0000256" key="5">
    <source>
        <dbReference type="SAM" id="Phobius"/>
    </source>
</evidence>
<evidence type="ECO:0000313" key="8">
    <source>
        <dbReference type="Proteomes" id="UP000593998"/>
    </source>
</evidence>
<name>A0A7L9IZW0_9MICO</name>
<dbReference type="InterPro" id="IPR035437">
    <property type="entry name" value="SNase_OB-fold_sf"/>
</dbReference>